<proteinExistence type="inferred from homology"/>
<dbReference type="EMBL" id="QKYN01000141">
    <property type="protein sequence ID" value="RAG81740.1"/>
    <property type="molecule type" value="Genomic_DNA"/>
</dbReference>
<dbReference type="InterPro" id="IPR001404">
    <property type="entry name" value="Hsp90_fam"/>
</dbReference>
<protein>
    <recommendedName>
        <fullName evidence="5">HD-CE domain-containing protein</fullName>
    </recommendedName>
</protein>
<evidence type="ECO:0000313" key="6">
    <source>
        <dbReference type="EMBL" id="RAG81740.1"/>
    </source>
</evidence>
<keyword evidence="3" id="KW-0067">ATP-binding</keyword>
<dbReference type="OrthoDB" id="9802640at2"/>
<dbReference type="AlphaFoldDB" id="A0A2X0K346"/>
<keyword evidence="4" id="KW-0143">Chaperone</keyword>
<evidence type="ECO:0000313" key="7">
    <source>
        <dbReference type="Proteomes" id="UP000248889"/>
    </source>
</evidence>
<evidence type="ECO:0000256" key="2">
    <source>
        <dbReference type="ARBA" id="ARBA00022741"/>
    </source>
</evidence>
<dbReference type="Pfam" id="PF13589">
    <property type="entry name" value="HATPase_c_3"/>
    <property type="match status" value="1"/>
</dbReference>
<dbReference type="PANTHER" id="PTHR11528">
    <property type="entry name" value="HEAT SHOCK PROTEIN 90 FAMILY MEMBER"/>
    <property type="match status" value="1"/>
</dbReference>
<sequence>MSYKETNLWKILEAAQGENEQAAFLLASFERSRGAAALIAAEIARDMPDFTQHDISHIDALWEYADLICGADYVLTPAEIYVLGISFLVHDLANGVAAVPGGRSAVMRGPQWLDALASVCREETGTVPESFENISSEITSKALAQYLREHHAEIAAEIPCAPYGDHNKGAQRFLIDDVELRSNYGYIAGRIASSHWWSSKDLRSEFSAKVGPRAGMPEGWTVDPLVLACILRCADACHLDSRRAPELLRLIRDIQGHSEDHWVFQDKLQKPQLRDGRLVYTSARPFPRNEAAAWWLCRDSLAMVDAEINAIDGILADLQKPRFQAKAVAGVADVTALAELIPTQGWYPIDAQVRASDVVSLVRRLGGAELYGKNPRIALRELISNAADAVRAKRHLMEISNVPAWEISGDITVGIVENSGEAWLFIRDTGVGMTKEVMAGPLLNFGTSYWGTAASRRDLPGLLSSGFRPTGRYGLGFFSAFMLGKEVTVASRRYNAAAEDTMILEFSNGVESRPLLRRAEQNEQLHSGGTEVRVRLDAAVGQLLDIFSSSRPRRLPSLQEVCAWLCPALDVDLYVTSETERVLAVRANDWREMDAIDLLKRIYLDKHSSKILEDAGRRMRSIVHQGSLSGRLALVADYPDDSMDLDYGDADPHIFFQSVSAPVVVGGVRSETTFTSCAGLVIGKSLKAARDSAVPLMAAQDFGDWASDQLSLLPPSEGDPDRFERKPLQVAIELWANPGKELLAHSSQGWMNYADIVSFATHHSTVIILQNAAWFNFVRSKPGAELCANVLMVEMGRVFPLDTGRLDDARASGWSMMPGEFYAENTIVGWVERAIAEGWGIARNEILLNHESNPNEDDEGEYVKEVICEVGVCGITPVRLRGRKLERPE</sequence>
<dbReference type="InterPro" id="IPR036890">
    <property type="entry name" value="HATPase_C_sf"/>
</dbReference>
<dbReference type="GO" id="GO:0051082">
    <property type="term" value="F:unfolded protein binding"/>
    <property type="evidence" value="ECO:0007669"/>
    <property type="project" value="InterPro"/>
</dbReference>
<keyword evidence="7" id="KW-1185">Reference proteome</keyword>
<accession>A0A2X0K346</accession>
<dbReference type="GO" id="GO:0016887">
    <property type="term" value="F:ATP hydrolysis activity"/>
    <property type="evidence" value="ECO:0007669"/>
    <property type="project" value="InterPro"/>
</dbReference>
<dbReference type="SUPFAM" id="SSF55874">
    <property type="entry name" value="ATPase domain of HSP90 chaperone/DNA topoisomerase II/histidine kinase"/>
    <property type="match status" value="1"/>
</dbReference>
<organism evidence="6 7">
    <name type="scientific">Streptacidiphilus pinicola</name>
    <dbReference type="NCBI Taxonomy" id="2219663"/>
    <lineage>
        <taxon>Bacteria</taxon>
        <taxon>Bacillati</taxon>
        <taxon>Actinomycetota</taxon>
        <taxon>Actinomycetes</taxon>
        <taxon>Kitasatosporales</taxon>
        <taxon>Streptomycetaceae</taxon>
        <taxon>Streptacidiphilus</taxon>
    </lineage>
</organism>
<comment type="similarity">
    <text evidence="1">Belongs to the heat shock protein 90 family.</text>
</comment>
<dbReference type="InterPro" id="IPR020575">
    <property type="entry name" value="Hsp90_N"/>
</dbReference>
<feature type="domain" description="HD-CE" evidence="5">
    <location>
        <begin position="47"/>
        <end position="309"/>
    </location>
</feature>
<keyword evidence="2" id="KW-0547">Nucleotide-binding</keyword>
<dbReference type="PRINTS" id="PR00775">
    <property type="entry name" value="HEATSHOCK90"/>
</dbReference>
<evidence type="ECO:0000256" key="1">
    <source>
        <dbReference type="ARBA" id="ARBA00008239"/>
    </source>
</evidence>
<dbReference type="Proteomes" id="UP000248889">
    <property type="component" value="Unassembled WGS sequence"/>
</dbReference>
<dbReference type="InterPro" id="IPR056471">
    <property type="entry name" value="HD-CE"/>
</dbReference>
<dbReference type="Gene3D" id="3.30.565.10">
    <property type="entry name" value="Histidine kinase-like ATPase, C-terminal domain"/>
    <property type="match status" value="1"/>
</dbReference>
<reference evidence="6 7" key="1">
    <citation type="submission" date="2018-06" db="EMBL/GenBank/DDBJ databases">
        <title>Streptacidiphilus pinicola sp. nov., isolated from pine grove soil.</title>
        <authorList>
            <person name="Roh S.G."/>
            <person name="Park S."/>
            <person name="Kim M.-K."/>
            <person name="Yun B.-R."/>
            <person name="Park J."/>
            <person name="Kim M.J."/>
            <person name="Kim Y.S."/>
            <person name="Kim S.B."/>
        </authorList>
    </citation>
    <scope>NUCLEOTIDE SEQUENCE [LARGE SCALE GENOMIC DNA]</scope>
    <source>
        <strain evidence="6 7">MMS16-CNU450</strain>
    </source>
</reference>
<name>A0A2X0K346_9ACTN</name>
<comment type="caution">
    <text evidence="6">The sequence shown here is derived from an EMBL/GenBank/DDBJ whole genome shotgun (WGS) entry which is preliminary data.</text>
</comment>
<evidence type="ECO:0000256" key="3">
    <source>
        <dbReference type="ARBA" id="ARBA00022840"/>
    </source>
</evidence>
<dbReference type="Pfam" id="PF24391">
    <property type="entry name" value="HD-CE"/>
    <property type="match status" value="1"/>
</dbReference>
<evidence type="ECO:0000256" key="4">
    <source>
        <dbReference type="ARBA" id="ARBA00023186"/>
    </source>
</evidence>
<evidence type="ECO:0000259" key="5">
    <source>
        <dbReference type="Pfam" id="PF24391"/>
    </source>
</evidence>
<dbReference type="GO" id="GO:0140662">
    <property type="term" value="F:ATP-dependent protein folding chaperone"/>
    <property type="evidence" value="ECO:0007669"/>
    <property type="project" value="InterPro"/>
</dbReference>
<dbReference type="GO" id="GO:0005524">
    <property type="term" value="F:ATP binding"/>
    <property type="evidence" value="ECO:0007669"/>
    <property type="project" value="UniProtKB-KW"/>
</dbReference>
<dbReference type="RefSeq" id="WP_111506609.1">
    <property type="nucleotide sequence ID" value="NZ_QKYN01000141.1"/>
</dbReference>
<gene>
    <name evidence="6" type="ORF">DN069_31270</name>
</gene>